<evidence type="ECO:0000313" key="2">
    <source>
        <dbReference type="Proteomes" id="UP000351155"/>
    </source>
</evidence>
<dbReference type="RefSeq" id="WP_006174784.1">
    <property type="nucleotide sequence ID" value="NZ_CABKNU010000010.1"/>
</dbReference>
<dbReference type="Pfam" id="PF10820">
    <property type="entry name" value="DUF2543"/>
    <property type="match status" value="1"/>
</dbReference>
<sequence length="81" mass="9283">MNNDIPLKYYDITDEYATETAEPVNEEERTPLAHYFQLLITRLTDSGEISEEAQKEMAEQAGIKASRIDDIANFLNTWGNE</sequence>
<evidence type="ECO:0000313" key="1">
    <source>
        <dbReference type="EMBL" id="VFS25217.1"/>
    </source>
</evidence>
<dbReference type="EMBL" id="CAADIW010000018">
    <property type="protein sequence ID" value="VFS25217.1"/>
    <property type="molecule type" value="Genomic_DNA"/>
</dbReference>
<dbReference type="InterPro" id="IPR020251">
    <property type="entry name" value="Uncharacterised_YmjA"/>
</dbReference>
<dbReference type="AlphaFoldDB" id="A0A484XPF8"/>
<proteinExistence type="predicted"/>
<protein>
    <submittedName>
        <fullName evidence="1">Protein of uncharacterized function (DUF2543)</fullName>
    </submittedName>
</protein>
<reference evidence="1 2" key="1">
    <citation type="submission" date="2019-03" db="EMBL/GenBank/DDBJ databases">
        <authorList>
            <consortium name="Pathogen Informatics"/>
        </authorList>
    </citation>
    <scope>NUCLEOTIDE SEQUENCE [LARGE SCALE GENOMIC DNA]</scope>
    <source>
        <strain evidence="1 2">NCTC12126</strain>
    </source>
</reference>
<organism evidence="1 2">
    <name type="scientific">Enterobacter cancerogenus</name>
    <dbReference type="NCBI Taxonomy" id="69218"/>
    <lineage>
        <taxon>Bacteria</taxon>
        <taxon>Pseudomonadati</taxon>
        <taxon>Pseudomonadota</taxon>
        <taxon>Gammaproteobacteria</taxon>
        <taxon>Enterobacterales</taxon>
        <taxon>Enterobacteriaceae</taxon>
        <taxon>Enterobacter</taxon>
        <taxon>Enterobacter cloacae complex</taxon>
    </lineage>
</organism>
<dbReference type="Proteomes" id="UP000351155">
    <property type="component" value="Unassembled WGS sequence"/>
</dbReference>
<accession>A0A484XPF8</accession>
<gene>
    <name evidence="1" type="ORF">NCTC12126_02218</name>
</gene>
<name>A0A484XPF8_9ENTR</name>